<accession>A0A8S5S9B0</accession>
<organism evidence="1">
    <name type="scientific">Phage sp. ctGns7</name>
    <dbReference type="NCBI Taxonomy" id="2828003"/>
    <lineage>
        <taxon>Viruses</taxon>
    </lineage>
</organism>
<protein>
    <submittedName>
        <fullName evidence="1">Bacterial DNA-binding protein</fullName>
    </submittedName>
</protein>
<reference evidence="1" key="1">
    <citation type="journal article" date="2021" name="Proc. Natl. Acad. Sci. U.S.A.">
        <title>A Catalog of Tens of Thousands of Viruses from Human Metagenomes Reveals Hidden Associations with Chronic Diseases.</title>
        <authorList>
            <person name="Tisza M.J."/>
            <person name="Buck C.B."/>
        </authorList>
    </citation>
    <scope>NUCLEOTIDE SEQUENCE</scope>
    <source>
        <strain evidence="1">CtGns7</strain>
    </source>
</reference>
<evidence type="ECO:0000313" key="1">
    <source>
        <dbReference type="EMBL" id="DAF47403.1"/>
    </source>
</evidence>
<keyword evidence="1" id="KW-0238">DNA-binding</keyword>
<name>A0A8S5S9B0_9VIRU</name>
<dbReference type="GO" id="GO:0003677">
    <property type="term" value="F:DNA binding"/>
    <property type="evidence" value="ECO:0007669"/>
    <property type="project" value="UniProtKB-KW"/>
</dbReference>
<proteinExistence type="predicted"/>
<dbReference type="EMBL" id="BK032555">
    <property type="protein sequence ID" value="DAF47403.1"/>
    <property type="molecule type" value="Genomic_DNA"/>
</dbReference>
<sequence length="189" mass="22059">MNNKLVKSRILKVLRTYYKENISADEAVQLIDTDEKARNDIMNVLRQHIKRNEITEEQVTRELTLGYINGGDMVKLIARNSSLSIDEVDEVFTTFVHIVDTLIKSNNRSNISFAIPYFAKVEFKHKKGKKAGTVINCPSQIGEKSTKHIIEEDKPDYDVFKVNVKREYKERLREYSSNRYEKEKKRSKA</sequence>